<name>A0A2H0BRZ0_9BACT</name>
<gene>
    <name evidence="1" type="ORF">COX00_03615</name>
</gene>
<evidence type="ECO:0000313" key="2">
    <source>
        <dbReference type="Proteomes" id="UP000231581"/>
    </source>
</evidence>
<reference evidence="1 2" key="1">
    <citation type="submission" date="2017-09" db="EMBL/GenBank/DDBJ databases">
        <title>Depth-based differentiation of microbial function through sediment-hosted aquifers and enrichment of novel symbionts in the deep terrestrial subsurface.</title>
        <authorList>
            <person name="Probst A.J."/>
            <person name="Ladd B."/>
            <person name="Jarett J.K."/>
            <person name="Geller-Mcgrath D.E."/>
            <person name="Sieber C.M."/>
            <person name="Emerson J.B."/>
            <person name="Anantharaman K."/>
            <person name="Thomas B.C."/>
            <person name="Malmstrom R."/>
            <person name="Stieglmeier M."/>
            <person name="Klingl A."/>
            <person name="Woyke T."/>
            <person name="Ryan C.M."/>
            <person name="Banfield J.F."/>
        </authorList>
    </citation>
    <scope>NUCLEOTIDE SEQUENCE [LARGE SCALE GENOMIC DNA]</scope>
    <source>
        <strain evidence="1">CG22_combo_CG10-13_8_21_14_all_47_17</strain>
    </source>
</reference>
<proteinExistence type="predicted"/>
<dbReference type="Proteomes" id="UP000231581">
    <property type="component" value="Unassembled WGS sequence"/>
</dbReference>
<accession>A0A2H0BRZ0</accession>
<comment type="caution">
    <text evidence="1">The sequence shown here is derived from an EMBL/GenBank/DDBJ whole genome shotgun (WGS) entry which is preliminary data.</text>
</comment>
<evidence type="ECO:0000313" key="1">
    <source>
        <dbReference type="EMBL" id="PIP60384.1"/>
    </source>
</evidence>
<dbReference type="AlphaFoldDB" id="A0A2H0BRZ0"/>
<sequence>MMNRDEELEPDADSEIIGEEVEALSANDTRIALAKRVISQLRDQLENLEHLLDSEAEPQDFESLVLRQTTEDGDVCSPTFSGRSIDGVFDGDNMVGEDGRKYLVPPNYASKSKLVEGDLLRLTINSLGKFVFKQKGPIERNRLVGMLTQDDITGDWKVSAAGNNYRLLPAAVSFHKGESGDDAVILVPKNAPSHWAALENIIKQKETEQW</sequence>
<evidence type="ECO:0008006" key="3">
    <source>
        <dbReference type="Google" id="ProtNLM"/>
    </source>
</evidence>
<organism evidence="1 2">
    <name type="scientific">Candidatus Uhrbacteria bacterium CG22_combo_CG10-13_8_21_14_all_47_17</name>
    <dbReference type="NCBI Taxonomy" id="1975041"/>
    <lineage>
        <taxon>Bacteria</taxon>
        <taxon>Candidatus Uhriibacteriota</taxon>
    </lineage>
</organism>
<dbReference type="EMBL" id="PCSZ01000067">
    <property type="protein sequence ID" value="PIP60384.1"/>
    <property type="molecule type" value="Genomic_DNA"/>
</dbReference>
<protein>
    <recommendedName>
        <fullName evidence="3">50S ribosomal protein L7/L12</fullName>
    </recommendedName>
</protein>